<evidence type="ECO:0000256" key="6">
    <source>
        <dbReference type="RuleBase" id="RU364107"/>
    </source>
</evidence>
<proteinExistence type="inferred from homology"/>
<keyword evidence="4 6" id="KW-0539">Nucleus</keyword>
<dbReference type="GO" id="GO:0061775">
    <property type="term" value="F:cohesin loader activity"/>
    <property type="evidence" value="ECO:0007669"/>
    <property type="project" value="InterPro"/>
</dbReference>
<keyword evidence="10" id="KW-1185">Reference proteome</keyword>
<dbReference type="GO" id="GO:0090694">
    <property type="term" value="C:Scc2-Scc4 cohesin loading complex"/>
    <property type="evidence" value="ECO:0007669"/>
    <property type="project" value="TreeGrafter"/>
</dbReference>
<evidence type="ECO:0000256" key="1">
    <source>
        <dbReference type="ARBA" id="ARBA00004123"/>
    </source>
</evidence>
<dbReference type="InterPro" id="IPR011989">
    <property type="entry name" value="ARM-like"/>
</dbReference>
<evidence type="ECO:0000256" key="2">
    <source>
        <dbReference type="ARBA" id="ARBA00009252"/>
    </source>
</evidence>
<dbReference type="PANTHER" id="PTHR21704:SF18">
    <property type="entry name" value="NIPPED-B-LIKE PROTEIN"/>
    <property type="match status" value="1"/>
</dbReference>
<comment type="similarity">
    <text evidence="2 6">Belongs to the SCC2/Nipped-B family.</text>
</comment>
<reference evidence="9" key="1">
    <citation type="submission" date="2021-02" db="EMBL/GenBank/DDBJ databases">
        <authorList>
            <person name="Nowell W R."/>
        </authorList>
    </citation>
    <scope>NUCLEOTIDE SEQUENCE</scope>
    <source>
        <strain evidence="9">Ploen Becks lab</strain>
    </source>
</reference>
<comment type="subcellular location">
    <subcellularLocation>
        <location evidence="1 6">Nucleus</location>
    </subcellularLocation>
</comment>
<evidence type="ECO:0000313" key="9">
    <source>
        <dbReference type="EMBL" id="CAF1014448.1"/>
    </source>
</evidence>
<protein>
    <recommendedName>
        <fullName evidence="6">Nipped-B protein</fullName>
    </recommendedName>
</protein>
<dbReference type="CDD" id="cd23958">
    <property type="entry name" value="SCC2"/>
    <property type="match status" value="1"/>
</dbReference>
<evidence type="ECO:0000259" key="8">
    <source>
        <dbReference type="Pfam" id="PF12830"/>
    </source>
</evidence>
<evidence type="ECO:0000256" key="3">
    <source>
        <dbReference type="ARBA" id="ARBA00022737"/>
    </source>
</evidence>
<dbReference type="InterPro" id="IPR026003">
    <property type="entry name" value="Cohesin_HEAT"/>
</dbReference>
<feature type="region of interest" description="Disordered" evidence="7">
    <location>
        <begin position="1420"/>
        <end position="1487"/>
    </location>
</feature>
<dbReference type="GO" id="GO:0140588">
    <property type="term" value="P:chromatin looping"/>
    <property type="evidence" value="ECO:0007669"/>
    <property type="project" value="InterPro"/>
</dbReference>
<sequence>NLLFYNIKDGIRSMHLMNEDSNEEKLLKDILVDKLLRACDCCIISLIIMTSPKIPKELIIEDIIEQITLFLKFNLNENIFPHYDPVYNKPTQSTDHKPANTIKRKLFQNQSTTTNPTTNKTIDLINQIDLTDTIIITLSSLSVMCFFVENINDLQLETLKILTNIFTRYEKHRQLVLDDILSSLVKLHSTKRNSRTYKCFSGDSIQMFTALILQLIQSEVNLLDNDEQNKEQQFEEKETFLLNTYEQANETAKKFLSIFFSKCKVKHADFDFRPLFENFIQDLLITVNKPEWPVSEIILNLLGMILVNQIQSDQSDVQSRVNSLEYLGQIVSQLRKDSLEYQKYPEKIQKVLDKFKIDSSTEDTNVQLQIGLINYINTLVQNDQLHEYAKNFLISQWLKELNQTSVNKLEDHGEQRVDSHDQLRMQRIRIFDLIKRKDFQNLPTLDSSEAFILSKYLSSLKKTLDKNFDFYLVNILNLAGSDTNTPTQVRSKAIKCLSLIIEADPQILLKQKVFACVESNFLHQTISVREASVDLIGRFITLMPELTNRYFKLLSERILDVGVSVRKRVIKIFRDICINQPDFKFLNEICVKILRRINDEDNIKKLVIDTFYLIWFGPCDSKDLWLKRVMNLVDVVSDFNVITNTSGLEIFETLFSSLIVSNQSSNTLIKDENEVVKNQESLNEKEILMNRSKEVEKSCKKIVDCLIENVLRTEANTNLNTTNEQAYKRLVSSFSTLYLLSKIKPDFFINHAEILLPYLNIKSTNSNDTQIINSAAKILECVVPLLQSPSNSFLLSLEESLCKLIFQSGMVIVSSCVSCLGTVVNKLTKNYKLAADCLFKFYSNAVRSRQKFKPNQPIEQGAKPMLFRVLFTLGLLAKHFDVESDEFKDFKICTKNDLFETFLYFIPGFDFDVQLKALIGLGSFLTRNSDYMMRDQVKTLYLDYIKSDETKIPFSLKSQVFSNLTDYLNEEDQRILARSVELIKTHVKDDLKEMLDVQSGMASTIIQSFLKPILESYLTHNTPVRLSIFNCLDMILNQGLVYPIECVPYLIAMTTDSEKKIHTKSLTHLSNLQKAHPNFVQSKSIAGINVSYLLQKAIRKNEPNTSDLVIRGYSENTEILSLNHHLYTLLRSNRSYRRAFIQQLLKMFDDSTHSSQRNTHTSLDHMIFISDNLAYFPYQLMDEPLYLIHHIDLIISCTGINLLQTFKEGLKNSKISNDKSRMVNTVQENNVVMDSIDVFSQLECPQEADDNSNKKINKNIDDDDDEEETYEKVYKNLPDDLTQLKECMYKAQGCCLLLVLKMFLKEVYSISDSKIESYSTTDTAKVNDRPLTSRKTNRKFNPKQTIEYIQRYKSLNNIDQENLKESLVNEYLEFKELMLSIDQEDLNKTDENSRPNSKLNPNEAKISLLQQKLYEGIEKTSRSVTNTPGGTDSVHGTPMKSKAKYKRQLSSSTKKLSAKKRKKKKDSDYKSSDEDFEIDNSDCDDEY</sequence>
<dbReference type="InterPro" id="IPR016024">
    <property type="entry name" value="ARM-type_fold"/>
</dbReference>
<dbReference type="GO" id="GO:0071169">
    <property type="term" value="P:establishment of protein localization to chromatin"/>
    <property type="evidence" value="ECO:0007669"/>
    <property type="project" value="TreeGrafter"/>
</dbReference>
<dbReference type="GO" id="GO:0010468">
    <property type="term" value="P:regulation of gene expression"/>
    <property type="evidence" value="ECO:0007669"/>
    <property type="project" value="InterPro"/>
</dbReference>
<accession>A0A814HSU8</accession>
<dbReference type="Proteomes" id="UP000663879">
    <property type="component" value="Unassembled WGS sequence"/>
</dbReference>
<evidence type="ECO:0000313" key="10">
    <source>
        <dbReference type="Proteomes" id="UP000663879"/>
    </source>
</evidence>
<dbReference type="InterPro" id="IPR033031">
    <property type="entry name" value="Scc2/Nipped-B"/>
</dbReference>
<keyword evidence="5 6" id="KW-0131">Cell cycle</keyword>
<dbReference type="Gene3D" id="1.25.10.10">
    <property type="entry name" value="Leucine-rich Repeat Variant"/>
    <property type="match status" value="2"/>
</dbReference>
<feature type="compositionally biased region" description="Acidic residues" evidence="7">
    <location>
        <begin position="1474"/>
        <end position="1487"/>
    </location>
</feature>
<organism evidence="9 10">
    <name type="scientific">Brachionus calyciflorus</name>
    <dbReference type="NCBI Taxonomy" id="104777"/>
    <lineage>
        <taxon>Eukaryota</taxon>
        <taxon>Metazoa</taxon>
        <taxon>Spiralia</taxon>
        <taxon>Gnathifera</taxon>
        <taxon>Rotifera</taxon>
        <taxon>Eurotatoria</taxon>
        <taxon>Monogononta</taxon>
        <taxon>Pseudotrocha</taxon>
        <taxon>Ploima</taxon>
        <taxon>Brachionidae</taxon>
        <taxon>Brachionus</taxon>
    </lineage>
</organism>
<dbReference type="Pfam" id="PF12765">
    <property type="entry name" value="Cohesin_HEAT"/>
    <property type="match status" value="1"/>
</dbReference>
<name>A0A814HSU8_9BILA</name>
<comment type="caution">
    <text evidence="9">The sequence shown here is derived from an EMBL/GenBank/DDBJ whole genome shotgun (WGS) entry which is preliminary data.</text>
</comment>
<dbReference type="GO" id="GO:1990414">
    <property type="term" value="P:replication-born double-strand break repair via sister chromatid exchange"/>
    <property type="evidence" value="ECO:0007669"/>
    <property type="project" value="TreeGrafter"/>
</dbReference>
<dbReference type="EMBL" id="CAJNOC010004240">
    <property type="protein sequence ID" value="CAF1014448.1"/>
    <property type="molecule type" value="Genomic_DNA"/>
</dbReference>
<dbReference type="OrthoDB" id="418242at2759"/>
<dbReference type="PANTHER" id="PTHR21704">
    <property type="entry name" value="NIPPED-B-LIKE PROTEIN DELANGIN SCC2-RELATED"/>
    <property type="match status" value="1"/>
</dbReference>
<feature type="non-terminal residue" evidence="9">
    <location>
        <position position="1"/>
    </location>
</feature>
<dbReference type="SUPFAM" id="SSF48371">
    <property type="entry name" value="ARM repeat"/>
    <property type="match status" value="1"/>
</dbReference>
<gene>
    <name evidence="9" type="ORF">OXX778_LOCUS17058</name>
</gene>
<dbReference type="GO" id="GO:0034087">
    <property type="term" value="P:establishment of mitotic sister chromatid cohesion"/>
    <property type="evidence" value="ECO:0007669"/>
    <property type="project" value="TreeGrafter"/>
</dbReference>
<evidence type="ECO:0000256" key="5">
    <source>
        <dbReference type="ARBA" id="ARBA00023306"/>
    </source>
</evidence>
<dbReference type="Pfam" id="PF12830">
    <property type="entry name" value="Nipped-B_C"/>
    <property type="match status" value="1"/>
</dbReference>
<dbReference type="InterPro" id="IPR024986">
    <property type="entry name" value="Nipped-B_C"/>
</dbReference>
<evidence type="ECO:0000256" key="7">
    <source>
        <dbReference type="SAM" id="MobiDB-lite"/>
    </source>
</evidence>
<keyword evidence="3 6" id="KW-0677">Repeat</keyword>
<feature type="domain" description="Sister chromatid cohesion C-terminal" evidence="8">
    <location>
        <begin position="1002"/>
        <end position="1193"/>
    </location>
</feature>
<evidence type="ECO:0000256" key="4">
    <source>
        <dbReference type="ARBA" id="ARBA00023242"/>
    </source>
</evidence>
<dbReference type="GO" id="GO:0003682">
    <property type="term" value="F:chromatin binding"/>
    <property type="evidence" value="ECO:0007669"/>
    <property type="project" value="TreeGrafter"/>
</dbReference>
<feature type="region of interest" description="Disordered" evidence="7">
    <location>
        <begin position="1246"/>
        <end position="1267"/>
    </location>
</feature>